<reference evidence="2 3" key="1">
    <citation type="journal article" date="2016" name="Nat. Commun.">
        <title>Thousands of microbial genomes shed light on interconnected biogeochemical processes in an aquifer system.</title>
        <authorList>
            <person name="Anantharaman K."/>
            <person name="Brown C.T."/>
            <person name="Hug L.A."/>
            <person name="Sharon I."/>
            <person name="Castelle C.J."/>
            <person name="Probst A.J."/>
            <person name="Thomas B.C."/>
            <person name="Singh A."/>
            <person name="Wilkins M.J."/>
            <person name="Karaoz U."/>
            <person name="Brodie E.L."/>
            <person name="Williams K.H."/>
            <person name="Hubbard S.S."/>
            <person name="Banfield J.F."/>
        </authorList>
    </citation>
    <scope>NUCLEOTIDE SEQUENCE [LARGE SCALE GENOMIC DNA]</scope>
</reference>
<evidence type="ECO:0000313" key="3">
    <source>
        <dbReference type="Proteomes" id="UP000176377"/>
    </source>
</evidence>
<organism evidence="2 3">
    <name type="scientific">Candidatus Kaiserbacteria bacterium RIFCSPHIGHO2_01_FULL_56_24</name>
    <dbReference type="NCBI Taxonomy" id="1798487"/>
    <lineage>
        <taxon>Bacteria</taxon>
        <taxon>Candidatus Kaiseribacteriota</taxon>
    </lineage>
</organism>
<feature type="transmembrane region" description="Helical" evidence="1">
    <location>
        <begin position="73"/>
        <end position="90"/>
    </location>
</feature>
<keyword evidence="1" id="KW-0472">Membrane</keyword>
<dbReference type="Proteomes" id="UP000176377">
    <property type="component" value="Unassembled WGS sequence"/>
</dbReference>
<feature type="transmembrane region" description="Helical" evidence="1">
    <location>
        <begin position="7"/>
        <end position="33"/>
    </location>
</feature>
<comment type="caution">
    <text evidence="2">The sequence shown here is derived from an EMBL/GenBank/DDBJ whole genome shotgun (WGS) entry which is preliminary data.</text>
</comment>
<dbReference type="AlphaFoldDB" id="A0A1F6DBD5"/>
<evidence type="ECO:0000256" key="1">
    <source>
        <dbReference type="SAM" id="Phobius"/>
    </source>
</evidence>
<keyword evidence="1" id="KW-0812">Transmembrane</keyword>
<dbReference type="EMBL" id="MFLA01000032">
    <property type="protein sequence ID" value="OGG58627.1"/>
    <property type="molecule type" value="Genomic_DNA"/>
</dbReference>
<sequence length="128" mass="14412">MKMAGIRLLLVIVSYVLAYFLGAYLGILYTFLFPASVTGSLPDAAANWLIGVPTALVVFIFFFLTLAGGKYKYWWIGISLIPAIWFYTMFDLLHIYFPIILGLIAWGLGTMAHKTLQKLHPLFMARIS</sequence>
<protein>
    <recommendedName>
        <fullName evidence="4">Major facilitator superfamily (MFS) profile domain-containing protein</fullName>
    </recommendedName>
</protein>
<gene>
    <name evidence="2" type="ORF">A2765_02800</name>
</gene>
<keyword evidence="1" id="KW-1133">Transmembrane helix</keyword>
<feature type="transmembrane region" description="Helical" evidence="1">
    <location>
        <begin position="96"/>
        <end position="116"/>
    </location>
</feature>
<proteinExistence type="predicted"/>
<feature type="transmembrane region" description="Helical" evidence="1">
    <location>
        <begin position="45"/>
        <end position="66"/>
    </location>
</feature>
<accession>A0A1F6DBD5</accession>
<name>A0A1F6DBD5_9BACT</name>
<evidence type="ECO:0008006" key="4">
    <source>
        <dbReference type="Google" id="ProtNLM"/>
    </source>
</evidence>
<evidence type="ECO:0000313" key="2">
    <source>
        <dbReference type="EMBL" id="OGG58627.1"/>
    </source>
</evidence>